<evidence type="ECO:0000313" key="2">
    <source>
        <dbReference type="EMBL" id="CAE0412331.1"/>
    </source>
</evidence>
<feature type="transmembrane region" description="Helical" evidence="1">
    <location>
        <begin position="50"/>
        <end position="72"/>
    </location>
</feature>
<proteinExistence type="predicted"/>
<keyword evidence="1" id="KW-0472">Membrane</keyword>
<sequence length="256" mass="28880">MVWFGHKWELWTRISDLRSTTSRVTLTGLSIVMFSGMASQSEDAAVTAQLAGLAMMVAICIPLTYVPMVEFYKAVQLQRFGKVRSATVVDHRVNPAGFARWRLDIEIPEGTIRKWVQHKTKLTLGSQVDVRLTEDYVFCRVEASGSSLWRTTIYLGTLIVVSLADTIESIYCVIFGVIQAVTLLREEGCSILNIVLHLLFTVIFGAAVLSNFYICFWKRRYSGLPSTYGFECIVSSCDLKKGPEEYRSLLFYAELV</sequence>
<evidence type="ECO:0000256" key="1">
    <source>
        <dbReference type="SAM" id="Phobius"/>
    </source>
</evidence>
<dbReference type="AlphaFoldDB" id="A0A7S3P759"/>
<keyword evidence="1" id="KW-0812">Transmembrane</keyword>
<accession>A0A7S3P759</accession>
<gene>
    <name evidence="2" type="ORF">ACOF00016_LOCUS9599</name>
</gene>
<reference evidence="2" key="1">
    <citation type="submission" date="2021-01" db="EMBL/GenBank/DDBJ databases">
        <authorList>
            <person name="Corre E."/>
            <person name="Pelletier E."/>
            <person name="Niang G."/>
            <person name="Scheremetjew M."/>
            <person name="Finn R."/>
            <person name="Kale V."/>
            <person name="Holt S."/>
            <person name="Cochrane G."/>
            <person name="Meng A."/>
            <person name="Brown T."/>
            <person name="Cohen L."/>
        </authorList>
    </citation>
    <scope>NUCLEOTIDE SEQUENCE</scope>
    <source>
        <strain evidence="2">CCMP127</strain>
    </source>
</reference>
<dbReference type="EMBL" id="HBIM01011593">
    <property type="protein sequence ID" value="CAE0412331.1"/>
    <property type="molecule type" value="Transcribed_RNA"/>
</dbReference>
<feature type="transmembrane region" description="Helical" evidence="1">
    <location>
        <begin position="153"/>
        <end position="178"/>
    </location>
</feature>
<organism evidence="2">
    <name type="scientific">Amphora coffeiformis</name>
    <dbReference type="NCBI Taxonomy" id="265554"/>
    <lineage>
        <taxon>Eukaryota</taxon>
        <taxon>Sar</taxon>
        <taxon>Stramenopiles</taxon>
        <taxon>Ochrophyta</taxon>
        <taxon>Bacillariophyta</taxon>
        <taxon>Bacillariophyceae</taxon>
        <taxon>Bacillariophycidae</taxon>
        <taxon>Thalassiophysales</taxon>
        <taxon>Catenulaceae</taxon>
        <taxon>Amphora</taxon>
    </lineage>
</organism>
<protein>
    <submittedName>
        <fullName evidence="2">Uncharacterized protein</fullName>
    </submittedName>
</protein>
<feature type="transmembrane region" description="Helical" evidence="1">
    <location>
        <begin position="190"/>
        <end position="214"/>
    </location>
</feature>
<name>A0A7S3P759_9STRA</name>
<keyword evidence="1" id="KW-1133">Transmembrane helix</keyword>